<feature type="compositionally biased region" description="Low complexity" evidence="1">
    <location>
        <begin position="163"/>
        <end position="188"/>
    </location>
</feature>
<feature type="region of interest" description="Disordered" evidence="1">
    <location>
        <begin position="268"/>
        <end position="303"/>
    </location>
</feature>
<feature type="compositionally biased region" description="Polar residues" evidence="1">
    <location>
        <begin position="388"/>
        <end position="398"/>
    </location>
</feature>
<evidence type="ECO:0000313" key="3">
    <source>
        <dbReference type="Proteomes" id="UP000016933"/>
    </source>
</evidence>
<dbReference type="Gene3D" id="1.20.5.170">
    <property type="match status" value="1"/>
</dbReference>
<dbReference type="AlphaFoldDB" id="N1PUR5"/>
<reference evidence="2 3" key="2">
    <citation type="journal article" date="2012" name="PLoS Pathog.">
        <title>Diverse lifestyles and strategies of plant pathogenesis encoded in the genomes of eighteen Dothideomycetes fungi.</title>
        <authorList>
            <person name="Ohm R.A."/>
            <person name="Feau N."/>
            <person name="Henrissat B."/>
            <person name="Schoch C.L."/>
            <person name="Horwitz B.A."/>
            <person name="Barry K.W."/>
            <person name="Condon B.J."/>
            <person name="Copeland A.C."/>
            <person name="Dhillon B."/>
            <person name="Glaser F."/>
            <person name="Hesse C.N."/>
            <person name="Kosti I."/>
            <person name="LaButti K."/>
            <person name="Lindquist E.A."/>
            <person name="Lucas S."/>
            <person name="Salamov A.A."/>
            <person name="Bradshaw R.E."/>
            <person name="Ciuffetti L."/>
            <person name="Hamelin R.C."/>
            <person name="Kema G.H.J."/>
            <person name="Lawrence C."/>
            <person name="Scott J.A."/>
            <person name="Spatafora J.W."/>
            <person name="Turgeon B.G."/>
            <person name="de Wit P.J.G.M."/>
            <person name="Zhong S."/>
            <person name="Goodwin S.B."/>
            <person name="Grigoriev I.V."/>
        </authorList>
    </citation>
    <scope>NUCLEOTIDE SEQUENCE [LARGE SCALE GENOMIC DNA]</scope>
    <source>
        <strain evidence="3">NZE10 / CBS 128990</strain>
    </source>
</reference>
<dbReference type="OrthoDB" id="3535998at2759"/>
<dbReference type="CDD" id="cd14688">
    <property type="entry name" value="bZIP_YAP"/>
    <property type="match status" value="1"/>
</dbReference>
<feature type="compositionally biased region" description="Polar residues" evidence="1">
    <location>
        <begin position="370"/>
        <end position="379"/>
    </location>
</feature>
<feature type="region of interest" description="Disordered" evidence="1">
    <location>
        <begin position="163"/>
        <end position="205"/>
    </location>
</feature>
<organism evidence="2 3">
    <name type="scientific">Dothistroma septosporum (strain NZE10 / CBS 128990)</name>
    <name type="common">Red band needle blight fungus</name>
    <name type="synonym">Mycosphaerella pini</name>
    <dbReference type="NCBI Taxonomy" id="675120"/>
    <lineage>
        <taxon>Eukaryota</taxon>
        <taxon>Fungi</taxon>
        <taxon>Dikarya</taxon>
        <taxon>Ascomycota</taxon>
        <taxon>Pezizomycotina</taxon>
        <taxon>Dothideomycetes</taxon>
        <taxon>Dothideomycetidae</taxon>
        <taxon>Mycosphaerellales</taxon>
        <taxon>Mycosphaerellaceae</taxon>
        <taxon>Dothistroma</taxon>
    </lineage>
</organism>
<feature type="compositionally biased region" description="Polar residues" evidence="1">
    <location>
        <begin position="64"/>
        <end position="73"/>
    </location>
</feature>
<feature type="compositionally biased region" description="Polar residues" evidence="1">
    <location>
        <begin position="240"/>
        <end position="249"/>
    </location>
</feature>
<dbReference type="OMA" id="YHDQRVE"/>
<dbReference type="SUPFAM" id="SSF57959">
    <property type="entry name" value="Leucine zipper domain"/>
    <property type="match status" value="1"/>
</dbReference>
<feature type="region of interest" description="Disordered" evidence="1">
    <location>
        <begin position="330"/>
        <end position="398"/>
    </location>
</feature>
<feature type="compositionally biased region" description="Polar residues" evidence="1">
    <location>
        <begin position="189"/>
        <end position="205"/>
    </location>
</feature>
<feature type="compositionally biased region" description="Basic and acidic residues" evidence="1">
    <location>
        <begin position="76"/>
        <end position="87"/>
    </location>
</feature>
<name>N1PUR5_DOTSN</name>
<dbReference type="GO" id="GO:0003700">
    <property type="term" value="F:DNA-binding transcription factor activity"/>
    <property type="evidence" value="ECO:0007669"/>
    <property type="project" value="InterPro"/>
</dbReference>
<dbReference type="Proteomes" id="UP000016933">
    <property type="component" value="Unassembled WGS sequence"/>
</dbReference>
<keyword evidence="3" id="KW-1185">Reference proteome</keyword>
<evidence type="ECO:0008006" key="4">
    <source>
        <dbReference type="Google" id="ProtNLM"/>
    </source>
</evidence>
<dbReference type="InterPro" id="IPR046347">
    <property type="entry name" value="bZIP_sf"/>
</dbReference>
<dbReference type="HOGENOM" id="CLU_602650_0_0_1"/>
<evidence type="ECO:0000313" key="2">
    <source>
        <dbReference type="EMBL" id="EME46693.1"/>
    </source>
</evidence>
<sequence>MTCVLSTTPWHHFNDHLPWLSMGSDSGPSPDLGKSSLSQDYVSPGSETRKSSTSSGKKRASRAGTRSVTTLSAAQLERKRANDREAQRAIRQRTKDHIDHLERSINDLRGSHETNEKIVHVTQQRNRELEDENAYLRSKLNEAGVNVNLQPTTEYQRPIESTLLSLPSTSPGTTGSSIPRPGSTSTPSNHSVTTQSTASRHGSWQHQTAGFVSNAMGLPSVGAVANPPTLTTWRSHDTGQDSLSAQSASPYHDQRVEWPTNAAPYSQYVSQEQQRTQYETAPSQQTGYQPSTYPTGLTPQTEYPPNISVSSGTSAYQVQSQATFPQPTSFQITPMQVPAGGADYTSPHGQMQPPPLPPTSFHSAHGEQTYGAQQGTSPLQYRDEGANRSYSLSHYPTA</sequence>
<proteinExistence type="predicted"/>
<evidence type="ECO:0000256" key="1">
    <source>
        <dbReference type="SAM" id="MobiDB-lite"/>
    </source>
</evidence>
<protein>
    <recommendedName>
        <fullName evidence="4">BZIP domain-containing protein</fullName>
    </recommendedName>
</protein>
<feature type="region of interest" description="Disordered" evidence="1">
    <location>
        <begin position="228"/>
        <end position="252"/>
    </location>
</feature>
<dbReference type="EMBL" id="KB446537">
    <property type="protein sequence ID" value="EME46693.1"/>
    <property type="molecule type" value="Genomic_DNA"/>
</dbReference>
<dbReference type="eggNOG" id="ENOG502SU86">
    <property type="taxonomic scope" value="Eukaryota"/>
</dbReference>
<gene>
    <name evidence="2" type="ORF">DOTSEDRAFT_52113</name>
</gene>
<feature type="region of interest" description="Disordered" evidence="1">
    <location>
        <begin position="24"/>
        <end position="87"/>
    </location>
</feature>
<accession>N1PUR5</accession>
<feature type="compositionally biased region" description="Low complexity" evidence="1">
    <location>
        <begin position="43"/>
        <end position="55"/>
    </location>
</feature>
<reference evidence="3" key="1">
    <citation type="journal article" date="2012" name="PLoS Genet.">
        <title>The genomes of the fungal plant pathogens Cladosporium fulvum and Dothistroma septosporum reveal adaptation to different hosts and lifestyles but also signatures of common ancestry.</title>
        <authorList>
            <person name="de Wit P.J.G.M."/>
            <person name="van der Burgt A."/>
            <person name="Oekmen B."/>
            <person name="Stergiopoulos I."/>
            <person name="Abd-Elsalam K.A."/>
            <person name="Aerts A.L."/>
            <person name="Bahkali A.H."/>
            <person name="Beenen H.G."/>
            <person name="Chettri P."/>
            <person name="Cox M.P."/>
            <person name="Datema E."/>
            <person name="de Vries R.P."/>
            <person name="Dhillon B."/>
            <person name="Ganley A.R."/>
            <person name="Griffiths S.A."/>
            <person name="Guo Y."/>
            <person name="Hamelin R.C."/>
            <person name="Henrissat B."/>
            <person name="Kabir M.S."/>
            <person name="Jashni M.K."/>
            <person name="Kema G."/>
            <person name="Klaubauf S."/>
            <person name="Lapidus A."/>
            <person name="Levasseur A."/>
            <person name="Lindquist E."/>
            <person name="Mehrabi R."/>
            <person name="Ohm R.A."/>
            <person name="Owen T.J."/>
            <person name="Salamov A."/>
            <person name="Schwelm A."/>
            <person name="Schijlen E."/>
            <person name="Sun H."/>
            <person name="van den Burg H.A."/>
            <person name="van Ham R.C.H.J."/>
            <person name="Zhang S."/>
            <person name="Goodwin S.B."/>
            <person name="Grigoriev I.V."/>
            <person name="Collemare J."/>
            <person name="Bradshaw R.E."/>
        </authorList>
    </citation>
    <scope>NUCLEOTIDE SEQUENCE [LARGE SCALE GENOMIC DNA]</scope>
    <source>
        <strain evidence="3">NZE10 / CBS 128990</strain>
    </source>
</reference>